<dbReference type="EMBL" id="JAAWWK010000002">
    <property type="protein sequence ID" value="NKI17427.1"/>
    <property type="molecule type" value="Genomic_DNA"/>
</dbReference>
<name>A0ABX1GGC3_9GAMM</name>
<dbReference type="RefSeq" id="WP_168449923.1">
    <property type="nucleotide sequence ID" value="NZ_JAAWWK010000002.1"/>
</dbReference>
<proteinExistence type="predicted"/>
<reference evidence="1 2" key="1">
    <citation type="submission" date="2020-04" db="EMBL/GenBank/DDBJ databases">
        <authorList>
            <person name="Yoon J."/>
        </authorList>
    </citation>
    <scope>NUCLEOTIDE SEQUENCE [LARGE SCALE GENOMIC DNA]</scope>
    <source>
        <strain evidence="1 2">KMU-166</strain>
    </source>
</reference>
<dbReference type="Pfam" id="PF07471">
    <property type="entry name" value="Phage_Nu1"/>
    <property type="match status" value="1"/>
</dbReference>
<dbReference type="Proteomes" id="UP000765845">
    <property type="component" value="Unassembled WGS sequence"/>
</dbReference>
<keyword evidence="2" id="KW-1185">Reference proteome</keyword>
<organism evidence="1 2">
    <name type="scientific">Spongiibacter thalassae</name>
    <dbReference type="NCBI Taxonomy" id="2721624"/>
    <lineage>
        <taxon>Bacteria</taxon>
        <taxon>Pseudomonadati</taxon>
        <taxon>Pseudomonadota</taxon>
        <taxon>Gammaproteobacteria</taxon>
        <taxon>Cellvibrionales</taxon>
        <taxon>Spongiibacteraceae</taxon>
        <taxon>Spongiibacter</taxon>
    </lineage>
</organism>
<protein>
    <submittedName>
        <fullName evidence="1">DNA-packaging protein</fullName>
    </submittedName>
</protein>
<evidence type="ECO:0000313" key="1">
    <source>
        <dbReference type="EMBL" id="NKI17427.1"/>
    </source>
</evidence>
<dbReference type="InterPro" id="IPR010906">
    <property type="entry name" value="Phage_lambda_Nu1_terminase-ssu"/>
</dbReference>
<comment type="caution">
    <text evidence="1">The sequence shown here is derived from an EMBL/GenBank/DDBJ whole genome shotgun (WGS) entry which is preliminary data.</text>
</comment>
<accession>A0ABX1GGC3</accession>
<evidence type="ECO:0000313" key="2">
    <source>
        <dbReference type="Proteomes" id="UP000765845"/>
    </source>
</evidence>
<sequence length="186" mass="21140">MSTVKARQAPPGTISKRVILEALTITPQALGKWGLRPAGRVGREVFYNLEDFCRIWVEKRGATEIDRNLDDEDRESARQVTQGRLEEEYKLTKARRIAQELKNEEKEGRLISTDFATFALSRIAAQIATILDTLPLSMRRAHPDLEPRHIDALTREIAKARNTAAQVDELLPELVEEYVETLSETD</sequence>
<gene>
    <name evidence="1" type="ORF">HCU74_08355</name>
</gene>